<dbReference type="InterPro" id="IPR035093">
    <property type="entry name" value="RelE/ParE_toxin_dom_sf"/>
</dbReference>
<dbReference type="PANTHER" id="PTHR40588:SF1">
    <property type="entry name" value="MRNA INTERFERASE TOXIN YAFQ"/>
    <property type="match status" value="1"/>
</dbReference>
<reference evidence="2" key="2">
    <citation type="journal article" date="2014" name="ISME J.">
        <title>Microbial stratification in low pH oxic and suboxic macroscopic growths along an acid mine drainage.</title>
        <authorList>
            <person name="Mendez-Garcia C."/>
            <person name="Mesa V."/>
            <person name="Sprenger R.R."/>
            <person name="Richter M."/>
            <person name="Diez M.S."/>
            <person name="Solano J."/>
            <person name="Bargiela R."/>
            <person name="Golyshina O.V."/>
            <person name="Manteca A."/>
            <person name="Ramos J.L."/>
            <person name="Gallego J.R."/>
            <person name="Llorente I."/>
            <person name="Martins Dos Santos V.A."/>
            <person name="Jensen O.N."/>
            <person name="Pelaez A.I."/>
            <person name="Sanchez J."/>
            <person name="Ferrer M."/>
        </authorList>
    </citation>
    <scope>NUCLEOTIDE SEQUENCE</scope>
</reference>
<keyword evidence="1" id="KW-1277">Toxin-antitoxin system</keyword>
<evidence type="ECO:0000256" key="1">
    <source>
        <dbReference type="ARBA" id="ARBA00022649"/>
    </source>
</evidence>
<reference evidence="2" key="1">
    <citation type="submission" date="2013-08" db="EMBL/GenBank/DDBJ databases">
        <authorList>
            <person name="Mendez C."/>
            <person name="Richter M."/>
            <person name="Ferrer M."/>
            <person name="Sanchez J."/>
        </authorList>
    </citation>
    <scope>NUCLEOTIDE SEQUENCE</scope>
</reference>
<proteinExistence type="predicted"/>
<dbReference type="PANTHER" id="PTHR40588">
    <property type="entry name" value="MRNA INTERFERASE TOXIN YAFQ"/>
    <property type="match status" value="1"/>
</dbReference>
<gene>
    <name evidence="2" type="ORF">B2A_13557</name>
</gene>
<dbReference type="AlphaFoldDB" id="T0YKK3"/>
<dbReference type="NCBIfam" id="TIGR02385">
    <property type="entry name" value="RelE_StbE"/>
    <property type="match status" value="1"/>
</dbReference>
<accession>T0YKK3</accession>
<comment type="caution">
    <text evidence="2">The sequence shown here is derived from an EMBL/GenBank/DDBJ whole genome shotgun (WGS) entry which is preliminary data.</text>
</comment>
<dbReference type="Pfam" id="PF15738">
    <property type="entry name" value="YafQ_toxin"/>
    <property type="match status" value="1"/>
</dbReference>
<dbReference type="InterPro" id="IPR007712">
    <property type="entry name" value="RelE/ParE_toxin"/>
</dbReference>
<sequence length="93" mass="10417">MRTVKQTSQFKRDLKREAKGLHRGPLARDFTGIVRALANDEPLAETCRDHALVGAWNDCRDCHVKPDLVLIYRKPSAGVLQLVRLGSHSELGL</sequence>
<protein>
    <submittedName>
        <fullName evidence="2">Addiction module antitoxin</fullName>
    </submittedName>
</protein>
<dbReference type="SUPFAM" id="SSF143011">
    <property type="entry name" value="RelE-like"/>
    <property type="match status" value="1"/>
</dbReference>
<dbReference type="InterPro" id="IPR004386">
    <property type="entry name" value="Toxin_YafQ-like"/>
</dbReference>
<organism evidence="2">
    <name type="scientific">mine drainage metagenome</name>
    <dbReference type="NCBI Taxonomy" id="410659"/>
    <lineage>
        <taxon>unclassified sequences</taxon>
        <taxon>metagenomes</taxon>
        <taxon>ecological metagenomes</taxon>
    </lineage>
</organism>
<dbReference type="GO" id="GO:0006402">
    <property type="term" value="P:mRNA catabolic process"/>
    <property type="evidence" value="ECO:0007669"/>
    <property type="project" value="TreeGrafter"/>
</dbReference>
<dbReference type="GO" id="GO:0006415">
    <property type="term" value="P:translational termination"/>
    <property type="evidence" value="ECO:0007669"/>
    <property type="project" value="TreeGrafter"/>
</dbReference>
<dbReference type="Gene3D" id="3.30.2310.20">
    <property type="entry name" value="RelE-like"/>
    <property type="match status" value="1"/>
</dbReference>
<dbReference type="PIRSF" id="PIRSF006156">
    <property type="entry name" value="YafQ"/>
    <property type="match status" value="1"/>
</dbReference>
<name>T0YKK3_9ZZZZ</name>
<dbReference type="EMBL" id="AUZZ01009822">
    <property type="protein sequence ID" value="EQD32457.1"/>
    <property type="molecule type" value="Genomic_DNA"/>
</dbReference>
<evidence type="ECO:0000313" key="2">
    <source>
        <dbReference type="EMBL" id="EQD32457.1"/>
    </source>
</evidence>
<dbReference type="GO" id="GO:0004521">
    <property type="term" value="F:RNA endonuclease activity"/>
    <property type="evidence" value="ECO:0007669"/>
    <property type="project" value="TreeGrafter"/>
</dbReference>